<evidence type="ECO:0000256" key="1">
    <source>
        <dbReference type="ARBA" id="ARBA00004477"/>
    </source>
</evidence>
<sequence length="68" mass="7387">RALLRGGVLACTALLLLWAAIFLYGSFYFSCLPPAALLRPVHFAFRCGPPAPQTPCPTDPLPHRPPQT</sequence>
<dbReference type="InterPro" id="IPR009617">
    <property type="entry name" value="Seipin"/>
</dbReference>
<feature type="transmembrane region" description="Helical" evidence="7">
    <location>
        <begin position="7"/>
        <end position="29"/>
    </location>
</feature>
<name>A0A7L3SBP7_CEPGR</name>
<evidence type="ECO:0000313" key="9">
    <source>
        <dbReference type="Proteomes" id="UP000578766"/>
    </source>
</evidence>
<keyword evidence="3" id="KW-0256">Endoplasmic reticulum</keyword>
<dbReference type="Pfam" id="PF06775">
    <property type="entry name" value="Seipin"/>
    <property type="match status" value="1"/>
</dbReference>
<comment type="subcellular location">
    <subcellularLocation>
        <location evidence="1">Endoplasmic reticulum membrane</location>
        <topology evidence="1">Multi-pass membrane protein</topology>
    </subcellularLocation>
</comment>
<keyword evidence="5" id="KW-0443">Lipid metabolism</keyword>
<dbReference type="GO" id="GO:0006629">
    <property type="term" value="P:lipid metabolic process"/>
    <property type="evidence" value="ECO:0007669"/>
    <property type="project" value="UniProtKB-KW"/>
</dbReference>
<comment type="caution">
    <text evidence="8">The sequence shown here is derived from an EMBL/GenBank/DDBJ whole genome shotgun (WGS) entry which is preliminary data.</text>
</comment>
<proteinExistence type="predicted"/>
<keyword evidence="4 7" id="KW-1133">Transmembrane helix</keyword>
<gene>
    <name evidence="8" type="primary">Bscl2</name>
    <name evidence="8" type="ORF">CEPGRY_R15885</name>
</gene>
<dbReference type="GO" id="GO:0005789">
    <property type="term" value="C:endoplasmic reticulum membrane"/>
    <property type="evidence" value="ECO:0007669"/>
    <property type="project" value="UniProtKB-SubCell"/>
</dbReference>
<protein>
    <submittedName>
        <fullName evidence="8">BSCL2 protein</fullName>
    </submittedName>
</protein>
<keyword evidence="9" id="KW-1185">Reference proteome</keyword>
<keyword evidence="2 7" id="KW-0812">Transmembrane</keyword>
<keyword evidence="6 7" id="KW-0472">Membrane</keyword>
<feature type="non-terminal residue" evidence="8">
    <location>
        <position position="68"/>
    </location>
</feature>
<organism evidence="8 9">
    <name type="scientific">Cepphus grylle</name>
    <name type="common">Black guillemot</name>
    <name type="synonym">Alca grylle</name>
    <dbReference type="NCBI Taxonomy" id="28697"/>
    <lineage>
        <taxon>Eukaryota</taxon>
        <taxon>Metazoa</taxon>
        <taxon>Chordata</taxon>
        <taxon>Craniata</taxon>
        <taxon>Vertebrata</taxon>
        <taxon>Euteleostomi</taxon>
        <taxon>Archelosauria</taxon>
        <taxon>Archosauria</taxon>
        <taxon>Dinosauria</taxon>
        <taxon>Saurischia</taxon>
        <taxon>Theropoda</taxon>
        <taxon>Coelurosauria</taxon>
        <taxon>Aves</taxon>
        <taxon>Neognathae</taxon>
        <taxon>Neoaves</taxon>
        <taxon>Charadriiformes</taxon>
        <taxon>Alcidae</taxon>
        <taxon>Cepphus</taxon>
    </lineage>
</organism>
<dbReference type="GO" id="GO:0140042">
    <property type="term" value="P:lipid droplet formation"/>
    <property type="evidence" value="ECO:0007669"/>
    <property type="project" value="UniProtKB-ARBA"/>
</dbReference>
<evidence type="ECO:0000256" key="4">
    <source>
        <dbReference type="ARBA" id="ARBA00022989"/>
    </source>
</evidence>
<evidence type="ECO:0000256" key="2">
    <source>
        <dbReference type="ARBA" id="ARBA00022692"/>
    </source>
</evidence>
<reference evidence="8 9" key="1">
    <citation type="submission" date="2019-09" db="EMBL/GenBank/DDBJ databases">
        <title>Bird 10,000 Genomes (B10K) Project - Family phase.</title>
        <authorList>
            <person name="Zhang G."/>
        </authorList>
    </citation>
    <scope>NUCLEOTIDE SEQUENCE [LARGE SCALE GENOMIC DNA]</scope>
    <source>
        <strain evidence="8">OUT-0020</strain>
        <tissue evidence="8">Liver</tissue>
    </source>
</reference>
<evidence type="ECO:0000256" key="6">
    <source>
        <dbReference type="ARBA" id="ARBA00023136"/>
    </source>
</evidence>
<evidence type="ECO:0000313" key="8">
    <source>
        <dbReference type="EMBL" id="NXV24955.1"/>
    </source>
</evidence>
<dbReference type="AlphaFoldDB" id="A0A7L3SBP7"/>
<accession>A0A7L3SBP7</accession>
<evidence type="ECO:0000256" key="3">
    <source>
        <dbReference type="ARBA" id="ARBA00022824"/>
    </source>
</evidence>
<dbReference type="Proteomes" id="UP000578766">
    <property type="component" value="Unassembled WGS sequence"/>
</dbReference>
<feature type="non-terminal residue" evidence="8">
    <location>
        <position position="1"/>
    </location>
</feature>
<evidence type="ECO:0000256" key="5">
    <source>
        <dbReference type="ARBA" id="ARBA00023098"/>
    </source>
</evidence>
<evidence type="ECO:0000256" key="7">
    <source>
        <dbReference type="SAM" id="Phobius"/>
    </source>
</evidence>
<dbReference type="EMBL" id="VZUD01005880">
    <property type="protein sequence ID" value="NXV24955.1"/>
    <property type="molecule type" value="Genomic_DNA"/>
</dbReference>